<evidence type="ECO:0008006" key="8">
    <source>
        <dbReference type="Google" id="ProtNLM"/>
    </source>
</evidence>
<name>A0A7K0DBV5_9NOCA</name>
<accession>A0A7K0DBV5</accession>
<dbReference type="EMBL" id="WEGK01000016">
    <property type="protein sequence ID" value="MQY23011.1"/>
    <property type="molecule type" value="Genomic_DNA"/>
</dbReference>
<dbReference type="Pfam" id="PF01083">
    <property type="entry name" value="Cutinase"/>
    <property type="match status" value="1"/>
</dbReference>
<evidence type="ECO:0000256" key="5">
    <source>
        <dbReference type="SAM" id="SignalP"/>
    </source>
</evidence>
<keyword evidence="7" id="KW-1185">Reference proteome</keyword>
<keyword evidence="3" id="KW-0378">Hydrolase</keyword>
<feature type="signal peptide" evidence="5">
    <location>
        <begin position="1"/>
        <end position="26"/>
    </location>
</feature>
<dbReference type="PANTHER" id="PTHR33630:SF9">
    <property type="entry name" value="CUTINASE 4"/>
    <property type="match status" value="1"/>
</dbReference>
<gene>
    <name evidence="6" type="ORF">NRB20_61360</name>
</gene>
<dbReference type="AlphaFoldDB" id="A0A7K0DBV5"/>
<proteinExistence type="inferred from homology"/>
<evidence type="ECO:0000256" key="2">
    <source>
        <dbReference type="ARBA" id="ARBA00022487"/>
    </source>
</evidence>
<dbReference type="Proteomes" id="UP000438448">
    <property type="component" value="Unassembled WGS sequence"/>
</dbReference>
<dbReference type="GO" id="GO:0052689">
    <property type="term" value="F:carboxylic ester hydrolase activity"/>
    <property type="evidence" value="ECO:0007669"/>
    <property type="project" value="UniProtKB-KW"/>
</dbReference>
<organism evidence="6 7">
    <name type="scientific">Nocardia macrotermitis</name>
    <dbReference type="NCBI Taxonomy" id="2585198"/>
    <lineage>
        <taxon>Bacteria</taxon>
        <taxon>Bacillati</taxon>
        <taxon>Actinomycetota</taxon>
        <taxon>Actinomycetes</taxon>
        <taxon>Mycobacteriales</taxon>
        <taxon>Nocardiaceae</taxon>
        <taxon>Nocardia</taxon>
    </lineage>
</organism>
<dbReference type="SUPFAM" id="SSF53474">
    <property type="entry name" value="alpha/beta-Hydrolases"/>
    <property type="match status" value="1"/>
</dbReference>
<comment type="similarity">
    <text evidence="1">Belongs to the cutinase family.</text>
</comment>
<sequence length="406" mass="40650">MVRAAVAALLIGCGASLTVVPGPAGATVPIDPAHCPPLYVLSVQGTGQSSMAASPTADTSVLGAVVGPVLAAAPQVQRAYVAFPAGFGGLVPGGSDASYTVSVRAAITSVRSDLGQVVSACPGTEVALAGYSAGAQAVSQIAREIGAGRGPVPAAKVAAVVLIADPERAPGSPLFPGRPGQVVPDPAPGTGGAAVSRVRITGPGVSGSGLADDGARYGALAGRTVDICADGDLACGAPEHTALLRVGAELAAQARLTDPVAALSSLQQLLSQAFGSAWTTVLDNDFRITPTTVDYLPRVRLAQRLIEAADPRRPSPTPAEVRAAGQRWAQLTATVTAHPALLAALAGQLAGAWGQLVADDADLLTPAVWIHFADTAARHDSYATTGRFPALTAWLVAVAHDLEGHS</sequence>
<reference evidence="6 7" key="1">
    <citation type="submission" date="2019-10" db="EMBL/GenBank/DDBJ databases">
        <title>Nocardia macrotermitis sp. nov. and Nocardia aurantia sp. nov., isolated from the gut of fungus growing-termite Macrotermes natalensis.</title>
        <authorList>
            <person name="Benndorf R."/>
            <person name="Schwitalla J."/>
            <person name="Martin K."/>
            <person name="De Beer W."/>
            <person name="Kaster A.-K."/>
            <person name="Vollmers J."/>
            <person name="Poulsen M."/>
            <person name="Beemelmanns C."/>
        </authorList>
    </citation>
    <scope>NUCLEOTIDE SEQUENCE [LARGE SCALE GENOMIC DNA]</scope>
    <source>
        <strain evidence="6 7">RB20</strain>
    </source>
</reference>
<dbReference type="InterPro" id="IPR029058">
    <property type="entry name" value="AB_hydrolase_fold"/>
</dbReference>
<feature type="chain" id="PRO_5029689887" description="Cutinase" evidence="5">
    <location>
        <begin position="27"/>
        <end position="406"/>
    </location>
</feature>
<dbReference type="SMART" id="SM01110">
    <property type="entry name" value="Cutinase"/>
    <property type="match status" value="1"/>
</dbReference>
<evidence type="ECO:0000313" key="7">
    <source>
        <dbReference type="Proteomes" id="UP000438448"/>
    </source>
</evidence>
<evidence type="ECO:0000256" key="3">
    <source>
        <dbReference type="ARBA" id="ARBA00022801"/>
    </source>
</evidence>
<evidence type="ECO:0000256" key="4">
    <source>
        <dbReference type="ARBA" id="ARBA00023157"/>
    </source>
</evidence>
<dbReference type="Gene3D" id="3.40.50.1820">
    <property type="entry name" value="alpha/beta hydrolase"/>
    <property type="match status" value="1"/>
</dbReference>
<dbReference type="PANTHER" id="PTHR33630">
    <property type="entry name" value="CUTINASE RV1984C-RELATED-RELATED"/>
    <property type="match status" value="1"/>
</dbReference>
<keyword evidence="5" id="KW-0732">Signal</keyword>
<comment type="caution">
    <text evidence="6">The sequence shown here is derived from an EMBL/GenBank/DDBJ whole genome shotgun (WGS) entry which is preliminary data.</text>
</comment>
<evidence type="ECO:0000313" key="6">
    <source>
        <dbReference type="EMBL" id="MQY23011.1"/>
    </source>
</evidence>
<dbReference type="InterPro" id="IPR000675">
    <property type="entry name" value="Cutinase/axe"/>
</dbReference>
<keyword evidence="4" id="KW-1015">Disulfide bond</keyword>
<keyword evidence="2" id="KW-0719">Serine esterase</keyword>
<protein>
    <recommendedName>
        <fullName evidence="8">Cutinase</fullName>
    </recommendedName>
</protein>
<evidence type="ECO:0000256" key="1">
    <source>
        <dbReference type="ARBA" id="ARBA00007534"/>
    </source>
</evidence>